<evidence type="ECO:0000313" key="1">
    <source>
        <dbReference type="EMBL" id="AGZ42344.1"/>
    </source>
</evidence>
<organism evidence="1 2">
    <name type="scientific">Actinoplanes friuliensis DSM 7358</name>
    <dbReference type="NCBI Taxonomy" id="1246995"/>
    <lineage>
        <taxon>Bacteria</taxon>
        <taxon>Bacillati</taxon>
        <taxon>Actinomycetota</taxon>
        <taxon>Actinomycetes</taxon>
        <taxon>Micromonosporales</taxon>
        <taxon>Micromonosporaceae</taxon>
        <taxon>Actinoplanes</taxon>
    </lineage>
</organism>
<dbReference type="HOGENOM" id="CLU_099329_0_0_11"/>
<dbReference type="Proteomes" id="UP000017746">
    <property type="component" value="Chromosome"/>
</dbReference>
<dbReference type="RefSeq" id="WP_023362716.1">
    <property type="nucleotide sequence ID" value="NC_022657.1"/>
</dbReference>
<name>U5VZM7_9ACTN</name>
<dbReference type="eggNOG" id="ENOG5032KA1">
    <property type="taxonomic scope" value="Bacteria"/>
</dbReference>
<gene>
    <name evidence="1" type="ORF">AFR_20360</name>
</gene>
<sequence>MEELHDGEGESVTGCRGLDCAHGDADLGEYPAGFVEAVESEGTGRTADGRYLNWSYDIGYWLDTAPRDTAGRRLEPFVSAAADPGVLPRGTTFRIAGCGRTEDGGRPHATVCAALRDGRWKVTDEFTPGLGGSRHLDLYIGEETGRDFTSSAWYLSLVGVSLLKT</sequence>
<dbReference type="PATRIC" id="fig|1246995.3.peg.4128"/>
<dbReference type="AlphaFoldDB" id="U5VZM7"/>
<evidence type="ECO:0008006" key="3">
    <source>
        <dbReference type="Google" id="ProtNLM"/>
    </source>
</evidence>
<evidence type="ECO:0000313" key="2">
    <source>
        <dbReference type="Proteomes" id="UP000017746"/>
    </source>
</evidence>
<dbReference type="KEGG" id="afs:AFR_20360"/>
<keyword evidence="2" id="KW-1185">Reference proteome</keyword>
<accession>U5VZM7</accession>
<reference evidence="1 2" key="1">
    <citation type="journal article" date="2014" name="J. Biotechnol.">
        <title>Complete genome sequence of the actinobacterium Actinoplanes friuliensis HAG 010964, producer of the lipopeptide antibiotic friulimycin.</title>
        <authorList>
            <person name="Ruckert C."/>
            <person name="Szczepanowski R."/>
            <person name="Albersmeier A."/>
            <person name="Goesmann A."/>
            <person name="Fischer N."/>
            <person name="Steinkamper A."/>
            <person name="Puhler A."/>
            <person name="Biener R."/>
            <person name="Schwartz D."/>
            <person name="Kalinowski J."/>
        </authorList>
    </citation>
    <scope>NUCLEOTIDE SEQUENCE [LARGE SCALE GENOMIC DNA]</scope>
    <source>
        <strain evidence="1 2">DSM 7358</strain>
    </source>
</reference>
<dbReference type="EMBL" id="CP006272">
    <property type="protein sequence ID" value="AGZ42344.1"/>
    <property type="molecule type" value="Genomic_DNA"/>
</dbReference>
<dbReference type="STRING" id="1246995.AFR_20360"/>
<proteinExistence type="predicted"/>
<protein>
    <recommendedName>
        <fullName evidence="3">3D domain-containing protein</fullName>
    </recommendedName>
</protein>